<keyword evidence="2" id="KW-1185">Reference proteome</keyword>
<dbReference type="AlphaFoldDB" id="A0A7U2FAG9"/>
<proteinExistence type="predicted"/>
<gene>
    <name evidence="1" type="ORF">JI435_415620</name>
</gene>
<accession>A0A7U2FAG9</accession>
<dbReference type="VEuPathDB" id="FungiDB:JI435_415620"/>
<evidence type="ECO:0000313" key="2">
    <source>
        <dbReference type="Proteomes" id="UP000663193"/>
    </source>
</evidence>
<name>A0A7U2FAG9_PHANO</name>
<dbReference type="EMBL" id="CP069033">
    <property type="protein sequence ID" value="QRD00684.1"/>
    <property type="molecule type" value="Genomic_DNA"/>
</dbReference>
<dbReference type="Proteomes" id="UP000663193">
    <property type="component" value="Chromosome 11"/>
</dbReference>
<protein>
    <submittedName>
        <fullName evidence="1">Uncharacterized protein</fullName>
    </submittedName>
</protein>
<reference evidence="2" key="1">
    <citation type="journal article" date="2021" name="BMC Genomics">
        <title>Chromosome-level genome assembly and manually-curated proteome of model necrotroph Parastagonospora nodorum Sn15 reveals a genome-wide trove of candidate effector homologs, and redundancy of virulence-related functions within an accessory chromosome.</title>
        <authorList>
            <person name="Bertazzoni S."/>
            <person name="Jones D.A.B."/>
            <person name="Phan H.T."/>
            <person name="Tan K.-C."/>
            <person name="Hane J.K."/>
        </authorList>
    </citation>
    <scope>NUCLEOTIDE SEQUENCE [LARGE SCALE GENOMIC DNA]</scope>
    <source>
        <strain evidence="2">SN15 / ATCC MYA-4574 / FGSC 10173)</strain>
    </source>
</reference>
<organism evidence="1 2">
    <name type="scientific">Phaeosphaeria nodorum (strain SN15 / ATCC MYA-4574 / FGSC 10173)</name>
    <name type="common">Glume blotch fungus</name>
    <name type="synonym">Parastagonospora nodorum</name>
    <dbReference type="NCBI Taxonomy" id="321614"/>
    <lineage>
        <taxon>Eukaryota</taxon>
        <taxon>Fungi</taxon>
        <taxon>Dikarya</taxon>
        <taxon>Ascomycota</taxon>
        <taxon>Pezizomycotina</taxon>
        <taxon>Dothideomycetes</taxon>
        <taxon>Pleosporomycetidae</taxon>
        <taxon>Pleosporales</taxon>
        <taxon>Pleosporineae</taxon>
        <taxon>Phaeosphaeriaceae</taxon>
        <taxon>Parastagonospora</taxon>
    </lineage>
</organism>
<evidence type="ECO:0000313" key="1">
    <source>
        <dbReference type="EMBL" id="QRD00684.1"/>
    </source>
</evidence>
<sequence>MVDSQRVFRGEERRRVEGILRSLVQTLKKLYQSNSIDVTTRSGKERQELRITALPNEHLSTTLISISTSTWDINTYLDIDPHTITTFYTITQTST</sequence>